<protein>
    <submittedName>
        <fullName evidence="4">OmpA/MotB domain protein</fullName>
    </submittedName>
</protein>
<dbReference type="SUPFAM" id="SSF103088">
    <property type="entry name" value="OmpA-like"/>
    <property type="match status" value="1"/>
</dbReference>
<evidence type="ECO:0000256" key="2">
    <source>
        <dbReference type="SAM" id="Phobius"/>
    </source>
</evidence>
<keyword evidence="5" id="KW-1185">Reference proteome</keyword>
<evidence type="ECO:0000256" key="1">
    <source>
        <dbReference type="PROSITE-ProRule" id="PRU00473"/>
    </source>
</evidence>
<evidence type="ECO:0000259" key="3">
    <source>
        <dbReference type="PROSITE" id="PS51123"/>
    </source>
</evidence>
<evidence type="ECO:0000313" key="4">
    <source>
        <dbReference type="EMBL" id="BBD09538.1"/>
    </source>
</evidence>
<keyword evidence="1 2" id="KW-0472">Membrane</keyword>
<feature type="transmembrane region" description="Helical" evidence="2">
    <location>
        <begin position="12"/>
        <end position="34"/>
    </location>
</feature>
<dbReference type="KEGG" id="dfl:DFE_2812"/>
<dbReference type="InterPro" id="IPR050330">
    <property type="entry name" value="Bact_OuterMem_StrucFunc"/>
</dbReference>
<dbReference type="Proteomes" id="UP000269883">
    <property type="component" value="Chromosome"/>
</dbReference>
<keyword evidence="2" id="KW-0812">Transmembrane</keyword>
<dbReference type="AlphaFoldDB" id="A0A2Z6B273"/>
<keyword evidence="2" id="KW-1133">Transmembrane helix</keyword>
<dbReference type="GO" id="GO:0016020">
    <property type="term" value="C:membrane"/>
    <property type="evidence" value="ECO:0007669"/>
    <property type="project" value="UniProtKB-UniRule"/>
</dbReference>
<dbReference type="InterPro" id="IPR006665">
    <property type="entry name" value="OmpA-like"/>
</dbReference>
<name>A0A2Z6B273_9BACT</name>
<evidence type="ECO:0000313" key="5">
    <source>
        <dbReference type="Proteomes" id="UP000269883"/>
    </source>
</evidence>
<dbReference type="PANTHER" id="PTHR30329:SF21">
    <property type="entry name" value="LIPOPROTEIN YIAD-RELATED"/>
    <property type="match status" value="1"/>
</dbReference>
<dbReference type="OrthoDB" id="5292153at2"/>
<proteinExistence type="predicted"/>
<gene>
    <name evidence="4" type="ORF">DFE_2812</name>
</gene>
<sequence>MDAWAKKEESYWPSISDLMSGLMLVFLFIAIAYMRNVEEGQKRIKKVAVAYQETQVSLYNSLMDEFKGDLPRWKARIDKDTLSVQFMEPDVLFQTGSAEVTNQFKTILDDFFPRYLQVLFSHEYQDCIEEIRIEGHTSSEWGNGDVAHEKAYFHNMRLSQDRTRSVLRYCFGLAANEEQKGKMEKYVTANGLSSSRLVKDEQGCELKRFSRRVEFRTRTNAEQKIVEIVEQLNNEIP</sequence>
<dbReference type="InterPro" id="IPR036737">
    <property type="entry name" value="OmpA-like_sf"/>
</dbReference>
<dbReference type="EMBL" id="AP017378">
    <property type="protein sequence ID" value="BBD09538.1"/>
    <property type="molecule type" value="Genomic_DNA"/>
</dbReference>
<accession>A0A2Z6B273</accession>
<feature type="domain" description="OmpA-like" evidence="3">
    <location>
        <begin position="80"/>
        <end position="221"/>
    </location>
</feature>
<organism evidence="4 5">
    <name type="scientific">Desulfovibrio ferrophilus</name>
    <dbReference type="NCBI Taxonomy" id="241368"/>
    <lineage>
        <taxon>Bacteria</taxon>
        <taxon>Pseudomonadati</taxon>
        <taxon>Thermodesulfobacteriota</taxon>
        <taxon>Desulfovibrionia</taxon>
        <taxon>Desulfovibrionales</taxon>
        <taxon>Desulfovibrionaceae</taxon>
        <taxon>Desulfovibrio</taxon>
    </lineage>
</organism>
<dbReference type="PANTHER" id="PTHR30329">
    <property type="entry name" value="STATOR ELEMENT OF FLAGELLAR MOTOR COMPLEX"/>
    <property type="match status" value="1"/>
</dbReference>
<dbReference type="RefSeq" id="WP_126380565.1">
    <property type="nucleotide sequence ID" value="NZ_AP017378.1"/>
</dbReference>
<reference evidence="4 5" key="1">
    <citation type="journal article" date="2018" name="Sci. Adv.">
        <title>Multi-heme cytochromes provide a pathway for survival in energy-limited environments.</title>
        <authorList>
            <person name="Deng X."/>
            <person name="Dohmae N."/>
            <person name="Nealson K.H."/>
            <person name="Hashimoto K."/>
            <person name="Okamoto A."/>
        </authorList>
    </citation>
    <scope>NUCLEOTIDE SEQUENCE [LARGE SCALE GENOMIC DNA]</scope>
    <source>
        <strain evidence="4 5">IS5</strain>
    </source>
</reference>
<dbReference type="Gene3D" id="3.30.1330.60">
    <property type="entry name" value="OmpA-like domain"/>
    <property type="match status" value="1"/>
</dbReference>
<dbReference type="PROSITE" id="PS51123">
    <property type="entry name" value="OMPA_2"/>
    <property type="match status" value="1"/>
</dbReference>